<dbReference type="EMBL" id="UGPW01000001">
    <property type="protein sequence ID" value="STY87908.1"/>
    <property type="molecule type" value="Genomic_DNA"/>
</dbReference>
<name>A0A378PN63_9GAMM</name>
<reference evidence="2 4" key="2">
    <citation type="submission" date="2018-06" db="EMBL/GenBank/DDBJ databases">
        <authorList>
            <consortium name="Pathogen Informatics"/>
            <person name="Doyle S."/>
        </authorList>
    </citation>
    <scope>NUCLEOTIDE SEQUENCE [LARGE SCALE GENOMIC DNA]</scope>
    <source>
        <strain evidence="2 4">NCTC11227</strain>
    </source>
</reference>
<sequence>MNTWQDITPLINIKFGNLETIQVIDDVLYIKIDSNSQKMIISFRSFLSYQLTFESYALKILSEHNLDGKSWVFKSEKGDFYDWFNNQNYGIYGENISTYRLIFFHHIVEVLSDSFPEIQESS</sequence>
<dbReference type="AlphaFoldDB" id="A0A378PN63"/>
<reference evidence="1 3" key="1">
    <citation type="submission" date="2015-04" db="EMBL/GenBank/DDBJ databases">
        <authorList>
            <person name="Calcutt M.J."/>
            <person name="Foecking M.F."/>
        </authorList>
    </citation>
    <scope>NUCLEOTIDE SEQUENCE [LARGE SCALE GENOMIC DNA]</scope>
    <source>
        <strain evidence="1 3">199/55</strain>
    </source>
</reference>
<dbReference type="Proteomes" id="UP000076765">
    <property type="component" value="Chromosome"/>
</dbReference>
<accession>A0A378PN63</accession>
<organism evidence="2 4">
    <name type="scientific">Moraxella ovis</name>
    <dbReference type="NCBI Taxonomy" id="29433"/>
    <lineage>
        <taxon>Bacteria</taxon>
        <taxon>Pseudomonadati</taxon>
        <taxon>Pseudomonadota</taxon>
        <taxon>Gammaproteobacteria</taxon>
        <taxon>Moraxellales</taxon>
        <taxon>Moraxellaceae</taxon>
        <taxon>Moraxella</taxon>
    </lineage>
</organism>
<evidence type="ECO:0000313" key="3">
    <source>
        <dbReference type="Proteomes" id="UP000076765"/>
    </source>
</evidence>
<keyword evidence="3" id="KW-1185">Reference proteome</keyword>
<evidence type="ECO:0000313" key="4">
    <source>
        <dbReference type="Proteomes" id="UP000255102"/>
    </source>
</evidence>
<dbReference type="Proteomes" id="UP000255102">
    <property type="component" value="Unassembled WGS sequence"/>
</dbReference>
<dbReference type="STRING" id="29433.MOVS_09285"/>
<dbReference type="KEGG" id="moi:MOVS_09285"/>
<protein>
    <submittedName>
        <fullName evidence="2">Uncharacterized protein</fullName>
    </submittedName>
</protein>
<dbReference type="RefSeq" id="WP_063514684.1">
    <property type="nucleotide sequence ID" value="NZ_CP011158.1"/>
</dbReference>
<dbReference type="EMBL" id="CP011158">
    <property type="protein sequence ID" value="ANB92132.1"/>
    <property type="molecule type" value="Genomic_DNA"/>
</dbReference>
<evidence type="ECO:0000313" key="1">
    <source>
        <dbReference type="EMBL" id="ANB92132.1"/>
    </source>
</evidence>
<evidence type="ECO:0000313" key="2">
    <source>
        <dbReference type="EMBL" id="STY87908.1"/>
    </source>
</evidence>
<proteinExistence type="predicted"/>
<gene>
    <name evidence="1" type="ORF">MOVS_09285</name>
    <name evidence="2" type="ORF">NCTC11227_01935</name>
</gene>